<organism evidence="4 5">
    <name type="scientific">Micromonospora craniellae</name>
    <dbReference type="NCBI Taxonomy" id="2294034"/>
    <lineage>
        <taxon>Bacteria</taxon>
        <taxon>Bacillati</taxon>
        <taxon>Actinomycetota</taxon>
        <taxon>Actinomycetes</taxon>
        <taxon>Micromonosporales</taxon>
        <taxon>Micromonosporaceae</taxon>
        <taxon>Micromonospora</taxon>
    </lineage>
</organism>
<reference evidence="4 5" key="1">
    <citation type="submission" date="2018-08" db="EMBL/GenBank/DDBJ databases">
        <title>Verrucosispora craniellae sp. nov., isolated from a marine sponge in the South China Sea.</title>
        <authorList>
            <person name="Li L."/>
            <person name="Lin H.W."/>
        </authorList>
    </citation>
    <scope>NUCLEOTIDE SEQUENCE [LARGE SCALE GENOMIC DNA]</scope>
    <source>
        <strain evidence="4 5">LHW63014</strain>
    </source>
</reference>
<dbReference type="Proteomes" id="UP000262621">
    <property type="component" value="Unassembled WGS sequence"/>
</dbReference>
<dbReference type="InterPro" id="IPR004992">
    <property type="entry name" value="EutN_CcmL"/>
</dbReference>
<dbReference type="EMBL" id="QVFU01000031">
    <property type="protein sequence ID" value="RFS44364.1"/>
    <property type="molecule type" value="Genomic_DNA"/>
</dbReference>
<keyword evidence="3" id="KW-1283">Bacterial microcompartment</keyword>
<dbReference type="PROSITE" id="PS51932">
    <property type="entry name" value="BMV"/>
    <property type="match status" value="1"/>
</dbReference>
<name>A0A372FUS6_9ACTN</name>
<sequence>MVLGEVVGKVWADRILPSLQGRRLVRVRVRPDGPELVAVDPLNVGVGTTVLVVTDEAAASVAGESTVDAAVVALVADTGTAETHDSAPTTP</sequence>
<dbReference type="Pfam" id="PF03319">
    <property type="entry name" value="EutN_CcmL"/>
    <property type="match status" value="1"/>
</dbReference>
<protein>
    <recommendedName>
        <fullName evidence="6">Ethanolamine utilization protein EutN</fullName>
    </recommendedName>
</protein>
<dbReference type="GO" id="GO:0031470">
    <property type="term" value="C:carboxysome"/>
    <property type="evidence" value="ECO:0007669"/>
    <property type="project" value="UniProtKB-SubCell"/>
</dbReference>
<dbReference type="AlphaFoldDB" id="A0A372FUS6"/>
<dbReference type="SUPFAM" id="SSF159133">
    <property type="entry name" value="EutN/CcmL-like"/>
    <property type="match status" value="1"/>
</dbReference>
<evidence type="ECO:0000256" key="2">
    <source>
        <dbReference type="ARBA" id="ARBA00023669"/>
    </source>
</evidence>
<keyword evidence="5" id="KW-1185">Reference proteome</keyword>
<proteinExistence type="predicted"/>
<evidence type="ECO:0000313" key="4">
    <source>
        <dbReference type="EMBL" id="RFS44364.1"/>
    </source>
</evidence>
<evidence type="ECO:0000256" key="1">
    <source>
        <dbReference type="ARBA" id="ARBA00023587"/>
    </source>
</evidence>
<evidence type="ECO:0000256" key="3">
    <source>
        <dbReference type="ARBA" id="ARBA00024446"/>
    </source>
</evidence>
<comment type="subcellular location">
    <subcellularLocation>
        <location evidence="1">Carboxysome</location>
    </subcellularLocation>
</comment>
<evidence type="ECO:0000313" key="5">
    <source>
        <dbReference type="Proteomes" id="UP000262621"/>
    </source>
</evidence>
<evidence type="ECO:0008006" key="6">
    <source>
        <dbReference type="Google" id="ProtNLM"/>
    </source>
</evidence>
<dbReference type="InterPro" id="IPR036677">
    <property type="entry name" value="EutN_CcmL_sf"/>
</dbReference>
<keyword evidence="2" id="KW-1282">Carboxysome</keyword>
<gene>
    <name evidence="4" type="ORF">D0Q02_22600</name>
</gene>
<dbReference type="RefSeq" id="WP_117230024.1">
    <property type="nucleotide sequence ID" value="NZ_CP061725.1"/>
</dbReference>
<dbReference type="Gene3D" id="2.40.50.220">
    <property type="entry name" value="EutN/Ccml"/>
    <property type="match status" value="1"/>
</dbReference>
<accession>A0A372FUS6</accession>
<comment type="caution">
    <text evidence="4">The sequence shown here is derived from an EMBL/GenBank/DDBJ whole genome shotgun (WGS) entry which is preliminary data.</text>
</comment>